<feature type="transmembrane region" description="Helical" evidence="7">
    <location>
        <begin position="286"/>
        <end position="304"/>
    </location>
</feature>
<dbReference type="PROSITE" id="PS00216">
    <property type="entry name" value="SUGAR_TRANSPORT_1"/>
    <property type="match status" value="1"/>
</dbReference>
<dbReference type="SUPFAM" id="SSF103473">
    <property type="entry name" value="MFS general substrate transporter"/>
    <property type="match status" value="1"/>
</dbReference>
<feature type="transmembrane region" description="Helical" evidence="7">
    <location>
        <begin position="310"/>
        <end position="331"/>
    </location>
</feature>
<evidence type="ECO:0000256" key="1">
    <source>
        <dbReference type="ARBA" id="ARBA00004141"/>
    </source>
</evidence>
<dbReference type="EMBL" id="UOEQ01000365">
    <property type="protein sequence ID" value="VAW21640.1"/>
    <property type="molecule type" value="Genomic_DNA"/>
</dbReference>
<organism evidence="9">
    <name type="scientific">hydrothermal vent metagenome</name>
    <dbReference type="NCBI Taxonomy" id="652676"/>
    <lineage>
        <taxon>unclassified sequences</taxon>
        <taxon>metagenomes</taxon>
        <taxon>ecological metagenomes</taxon>
    </lineage>
</organism>
<evidence type="ECO:0000313" key="9">
    <source>
        <dbReference type="EMBL" id="VAW21640.1"/>
    </source>
</evidence>
<dbReference type="InterPro" id="IPR011701">
    <property type="entry name" value="MFS"/>
</dbReference>
<dbReference type="Pfam" id="PF07690">
    <property type="entry name" value="MFS_1"/>
    <property type="match status" value="1"/>
</dbReference>
<evidence type="ECO:0000256" key="5">
    <source>
        <dbReference type="ARBA" id="ARBA00023136"/>
    </source>
</evidence>
<proteinExistence type="predicted"/>
<evidence type="ECO:0000256" key="3">
    <source>
        <dbReference type="ARBA" id="ARBA00022692"/>
    </source>
</evidence>
<sequence length="452" mass="48554">MPVSKSSNLPLIFILITILLDMIGLGIILPVLPQLILELSGETVARSAMVGGYLVFIYAFLQFIFSPILGNLSDRYGRRPILLLSLLGLTADYLIMGFAPTIGLLFLGRALAGISGAAVATATAYIADITPPEKRSQRFGLIGAAFGLGFIIGPVVGGELGEISPRAPFYLAAALAFANFLFGIFILPESLGKRKRRRFNIKRANPIGAILAFRPFPAIIWLLGALFLFSLAIQAYPAVWNFFTIERFDWTPSQIGRSLAVFGLLFALVQAVLIGPVIRKFGESTTVLLGLTAGAVAFFGTSFIHTPIGLYGFLVIGAFSGLTAPAINGLLSRQIPDNAQGELQGAVTATNSLTAIIAPLAATQLFSYFTSPPNALGDPGYFPGVSFFGAGILILFSFAVFFYTTKRFRLQNLKNDRPPTKAPDIANPGEIAVRPPNLTPDKKENFAQDEKK</sequence>
<dbReference type="PRINTS" id="PR01035">
    <property type="entry name" value="TCRTETA"/>
</dbReference>
<dbReference type="PANTHER" id="PTHR23504">
    <property type="entry name" value="MAJOR FACILITATOR SUPERFAMILY DOMAIN-CONTAINING PROTEIN 10"/>
    <property type="match status" value="1"/>
</dbReference>
<dbReference type="AlphaFoldDB" id="A0A3B0TY16"/>
<dbReference type="Gene3D" id="1.20.1250.20">
    <property type="entry name" value="MFS general substrate transporter like domains"/>
    <property type="match status" value="1"/>
</dbReference>
<dbReference type="InterPro" id="IPR020846">
    <property type="entry name" value="MFS_dom"/>
</dbReference>
<evidence type="ECO:0000256" key="4">
    <source>
        <dbReference type="ARBA" id="ARBA00022989"/>
    </source>
</evidence>
<evidence type="ECO:0000256" key="2">
    <source>
        <dbReference type="ARBA" id="ARBA00022448"/>
    </source>
</evidence>
<feature type="transmembrane region" description="Helical" evidence="7">
    <location>
        <begin position="343"/>
        <end position="369"/>
    </location>
</feature>
<name>A0A3B0TY16_9ZZZZ</name>
<feature type="transmembrane region" description="Helical" evidence="7">
    <location>
        <begin position="12"/>
        <end position="36"/>
    </location>
</feature>
<feature type="transmembrane region" description="Helical" evidence="7">
    <location>
        <begin position="81"/>
        <end position="100"/>
    </location>
</feature>
<feature type="transmembrane region" description="Helical" evidence="7">
    <location>
        <begin position="139"/>
        <end position="157"/>
    </location>
</feature>
<dbReference type="GO" id="GO:0022857">
    <property type="term" value="F:transmembrane transporter activity"/>
    <property type="evidence" value="ECO:0007669"/>
    <property type="project" value="InterPro"/>
</dbReference>
<dbReference type="InterPro" id="IPR036259">
    <property type="entry name" value="MFS_trans_sf"/>
</dbReference>
<dbReference type="InterPro" id="IPR001958">
    <property type="entry name" value="Tet-R_TetA/multi-R_MdtG-like"/>
</dbReference>
<dbReference type="PROSITE" id="PS50850">
    <property type="entry name" value="MFS"/>
    <property type="match status" value="1"/>
</dbReference>
<feature type="transmembrane region" description="Helical" evidence="7">
    <location>
        <begin position="209"/>
        <end position="235"/>
    </location>
</feature>
<keyword evidence="3 7" id="KW-0812">Transmembrane</keyword>
<gene>
    <name evidence="9" type="ORF">MNBD_ALPHA11-750</name>
</gene>
<keyword evidence="4 7" id="KW-1133">Transmembrane helix</keyword>
<comment type="subcellular location">
    <subcellularLocation>
        <location evidence="1">Membrane</location>
        <topology evidence="1">Multi-pass membrane protein</topology>
    </subcellularLocation>
</comment>
<dbReference type="CDD" id="cd17388">
    <property type="entry name" value="MFS_TetA"/>
    <property type="match status" value="1"/>
</dbReference>
<reference evidence="9" key="1">
    <citation type="submission" date="2018-06" db="EMBL/GenBank/DDBJ databases">
        <authorList>
            <person name="Zhirakovskaya E."/>
        </authorList>
    </citation>
    <scope>NUCLEOTIDE SEQUENCE</scope>
</reference>
<feature type="region of interest" description="Disordered" evidence="6">
    <location>
        <begin position="414"/>
        <end position="452"/>
    </location>
</feature>
<evidence type="ECO:0000259" key="8">
    <source>
        <dbReference type="PROSITE" id="PS50850"/>
    </source>
</evidence>
<evidence type="ECO:0000256" key="6">
    <source>
        <dbReference type="SAM" id="MobiDB-lite"/>
    </source>
</evidence>
<feature type="domain" description="Major facilitator superfamily (MFS) profile" evidence="8">
    <location>
        <begin position="10"/>
        <end position="409"/>
    </location>
</feature>
<feature type="transmembrane region" description="Helical" evidence="7">
    <location>
        <begin position="381"/>
        <end position="404"/>
    </location>
</feature>
<protein>
    <submittedName>
        <fullName evidence="9">Uncharacterized MFS-type transporter</fullName>
    </submittedName>
</protein>
<dbReference type="GO" id="GO:0016020">
    <property type="term" value="C:membrane"/>
    <property type="evidence" value="ECO:0007669"/>
    <property type="project" value="UniProtKB-SubCell"/>
</dbReference>
<feature type="transmembrane region" description="Helical" evidence="7">
    <location>
        <begin position="106"/>
        <end position="127"/>
    </location>
</feature>
<dbReference type="PANTHER" id="PTHR23504:SF15">
    <property type="entry name" value="MAJOR FACILITATOR SUPERFAMILY (MFS) PROFILE DOMAIN-CONTAINING PROTEIN"/>
    <property type="match status" value="1"/>
</dbReference>
<evidence type="ECO:0000256" key="7">
    <source>
        <dbReference type="SAM" id="Phobius"/>
    </source>
</evidence>
<accession>A0A3B0TY16</accession>
<feature type="transmembrane region" description="Helical" evidence="7">
    <location>
        <begin position="255"/>
        <end position="274"/>
    </location>
</feature>
<keyword evidence="2" id="KW-0813">Transport</keyword>
<feature type="transmembrane region" description="Helical" evidence="7">
    <location>
        <begin position="48"/>
        <end position="69"/>
    </location>
</feature>
<dbReference type="InterPro" id="IPR005829">
    <property type="entry name" value="Sugar_transporter_CS"/>
</dbReference>
<feature type="transmembrane region" description="Helical" evidence="7">
    <location>
        <begin position="169"/>
        <end position="188"/>
    </location>
</feature>
<keyword evidence="5 7" id="KW-0472">Membrane</keyword>
<feature type="compositionally biased region" description="Basic and acidic residues" evidence="6">
    <location>
        <begin position="440"/>
        <end position="452"/>
    </location>
</feature>